<keyword evidence="7 9" id="KW-0320">Glycogen biosynthesis</keyword>
<dbReference type="Gene3D" id="2.160.10.10">
    <property type="entry name" value="Hexapeptide repeat proteins"/>
    <property type="match status" value="1"/>
</dbReference>
<feature type="binding site" evidence="9">
    <location>
        <begin position="188"/>
        <end position="189"/>
    </location>
    <ligand>
        <name>alpha-D-glucose 1-phosphate</name>
        <dbReference type="ChEBI" id="CHEBI:58601"/>
    </ligand>
</feature>
<evidence type="ECO:0000256" key="1">
    <source>
        <dbReference type="ARBA" id="ARBA00010443"/>
    </source>
</evidence>
<dbReference type="SUPFAM" id="SSF51161">
    <property type="entry name" value="Trimeric LpxA-like enzymes"/>
    <property type="match status" value="1"/>
</dbReference>
<dbReference type="GO" id="GO:0005524">
    <property type="term" value="F:ATP binding"/>
    <property type="evidence" value="ECO:0007669"/>
    <property type="project" value="UniProtKB-KW"/>
</dbReference>
<evidence type="ECO:0000256" key="3">
    <source>
        <dbReference type="ARBA" id="ARBA00022679"/>
    </source>
</evidence>
<dbReference type="CDD" id="cd02508">
    <property type="entry name" value="ADP_Glucose_PP"/>
    <property type="match status" value="1"/>
</dbReference>
<feature type="domain" description="Glucose-1-phosphate adenylyltransferase/Bifunctional protein GlmU-like C-terminal hexapeptide" evidence="11">
    <location>
        <begin position="296"/>
        <end position="372"/>
    </location>
</feature>
<name>A0A6L5YQC7_9FIRM</name>
<dbReference type="GO" id="GO:0005978">
    <property type="term" value="P:glycogen biosynthetic process"/>
    <property type="evidence" value="ECO:0007669"/>
    <property type="project" value="UniProtKB-UniRule"/>
</dbReference>
<dbReference type="PROSITE" id="PS00808">
    <property type="entry name" value="ADP_GLC_PYROPHOSPH_1"/>
    <property type="match status" value="1"/>
</dbReference>
<organism evidence="12 13">
    <name type="scientific">Roseburia porci</name>
    <dbReference type="NCBI Taxonomy" id="2605790"/>
    <lineage>
        <taxon>Bacteria</taxon>
        <taxon>Bacillati</taxon>
        <taxon>Bacillota</taxon>
        <taxon>Clostridia</taxon>
        <taxon>Lachnospirales</taxon>
        <taxon>Lachnospiraceae</taxon>
        <taxon>Roseburia</taxon>
    </lineage>
</organism>
<dbReference type="InterPro" id="IPR011831">
    <property type="entry name" value="ADP-Glc_PPase"/>
</dbReference>
<evidence type="ECO:0000313" key="13">
    <source>
        <dbReference type="Proteomes" id="UP000474024"/>
    </source>
</evidence>
<accession>A0A6L5YQC7</accession>
<dbReference type="EC" id="2.7.7.27" evidence="9"/>
<evidence type="ECO:0000256" key="4">
    <source>
        <dbReference type="ARBA" id="ARBA00022695"/>
    </source>
</evidence>
<evidence type="ECO:0000259" key="11">
    <source>
        <dbReference type="Pfam" id="PF24894"/>
    </source>
</evidence>
<dbReference type="AlphaFoldDB" id="A0A6L5YQC7"/>
<dbReference type="HAMAP" id="MF_00624">
    <property type="entry name" value="GlgC"/>
    <property type="match status" value="1"/>
</dbReference>
<dbReference type="PROSITE" id="PS00810">
    <property type="entry name" value="ADP_GLC_PYROPHOSPH_3"/>
    <property type="match status" value="1"/>
</dbReference>
<reference evidence="12 13" key="1">
    <citation type="submission" date="2019-08" db="EMBL/GenBank/DDBJ databases">
        <title>In-depth cultivation of the pig gut microbiome towards novel bacterial diversity and tailored functional studies.</title>
        <authorList>
            <person name="Wylensek D."/>
            <person name="Hitch T.C.A."/>
            <person name="Clavel T."/>
        </authorList>
    </citation>
    <scope>NUCLEOTIDE SEQUENCE [LARGE SCALE GENOMIC DNA]</scope>
    <source>
        <strain evidence="12 13">MUC/MUC-530-WT-4D</strain>
    </source>
</reference>
<dbReference type="InterPro" id="IPR056818">
    <property type="entry name" value="GlmU/GlgC-like_hexapep"/>
</dbReference>
<proteinExistence type="inferred from homology"/>
<dbReference type="NCBIfam" id="TIGR02091">
    <property type="entry name" value="glgC"/>
    <property type="match status" value="1"/>
</dbReference>
<comment type="subunit">
    <text evidence="9">Homotetramer.</text>
</comment>
<dbReference type="InterPro" id="IPR011004">
    <property type="entry name" value="Trimer_LpxA-like_sf"/>
</dbReference>
<keyword evidence="6 9" id="KW-0067">ATP-binding</keyword>
<sequence>MNRRGVIDVMKKEMIAMLLAGGQGSRLGVLTADVAKPAVAFGGKYRIIDFPLSNCINSGIDTVGVLTQYQPLRLNTHIGIGIPWDLDRNNGGVTVLPPYERSNNSEWYSGTANAIYQNIRYMEQYNPDYVLILSGDHIYKMDYEVMLDFHKENNADVTIATMPVPMEEASRFGIVIADEEKKIMEFEEKPEHPRSNLASMGIYIFSWPVLRDALIAMKDQNGCDFGKHIIPYCFENKKRLFAYEFNGYWKDVGTLGSYWEANMELIDLIPEFNLYEEYWKIYTKSDSIEPQYIASEAHVERSIIGEGAEVYGDVENSVIGPNVHIGKGTVIRDSIVMQDTMIGDHVTIDKSIVAEKCEIKDGAVLGTGEEAPNKLNASIYSFGLVTVGEASVIPEGVKIGKNTAISGVTEKADYPDGNLASGEVIIKAGDRK</sequence>
<dbReference type="EMBL" id="VUNI01000002">
    <property type="protein sequence ID" value="MST73901.1"/>
    <property type="molecule type" value="Genomic_DNA"/>
</dbReference>
<feature type="site" description="Could play a key role in the communication between the regulatory and the substrate sites" evidence="9">
    <location>
        <position position="68"/>
    </location>
</feature>
<evidence type="ECO:0000259" key="10">
    <source>
        <dbReference type="Pfam" id="PF00483"/>
    </source>
</evidence>
<evidence type="ECO:0000256" key="7">
    <source>
        <dbReference type="ARBA" id="ARBA00023056"/>
    </source>
</evidence>
<dbReference type="Proteomes" id="UP000474024">
    <property type="component" value="Unassembled WGS sequence"/>
</dbReference>
<comment type="similarity">
    <text evidence="1 9">Belongs to the bacterial/plant glucose-1-phosphate adenylyltransferase family.</text>
</comment>
<dbReference type="UniPathway" id="UPA00164"/>
<dbReference type="Pfam" id="PF24894">
    <property type="entry name" value="Hexapep_GlmU"/>
    <property type="match status" value="1"/>
</dbReference>
<evidence type="ECO:0000256" key="6">
    <source>
        <dbReference type="ARBA" id="ARBA00022840"/>
    </source>
</evidence>
<evidence type="ECO:0000313" key="12">
    <source>
        <dbReference type="EMBL" id="MST73901.1"/>
    </source>
</evidence>
<dbReference type="CDD" id="cd04651">
    <property type="entry name" value="LbH_G1P_AT_C"/>
    <property type="match status" value="1"/>
</dbReference>
<feature type="domain" description="Nucleotidyl transferase" evidence="10">
    <location>
        <begin position="16"/>
        <end position="265"/>
    </location>
</feature>
<evidence type="ECO:0000256" key="5">
    <source>
        <dbReference type="ARBA" id="ARBA00022741"/>
    </source>
</evidence>
<keyword evidence="13" id="KW-1185">Reference proteome</keyword>
<feature type="binding site" evidence="9">
    <location>
        <position position="173"/>
    </location>
    <ligand>
        <name>alpha-D-glucose 1-phosphate</name>
        <dbReference type="ChEBI" id="CHEBI:58601"/>
    </ligand>
</feature>
<comment type="caution">
    <text evidence="12">The sequence shown here is derived from an EMBL/GenBank/DDBJ whole genome shotgun (WGS) entry which is preliminary data.</text>
</comment>
<evidence type="ECO:0000256" key="9">
    <source>
        <dbReference type="HAMAP-Rule" id="MF_00624"/>
    </source>
</evidence>
<protein>
    <recommendedName>
        <fullName evidence="9">Glucose-1-phosphate adenylyltransferase</fullName>
        <ecNumber evidence="9">2.7.7.27</ecNumber>
    </recommendedName>
    <alternativeName>
        <fullName evidence="9">ADP-glucose pyrophosphorylase</fullName>
        <shortName evidence="9">ADPGlc PPase</shortName>
    </alternativeName>
    <alternativeName>
        <fullName evidence="9">ADP-glucose synthase</fullName>
    </alternativeName>
</protein>
<comment type="catalytic activity">
    <reaction evidence="9">
        <text>alpha-D-glucose 1-phosphate + ATP + H(+) = ADP-alpha-D-glucose + diphosphate</text>
        <dbReference type="Rhea" id="RHEA:12120"/>
        <dbReference type="ChEBI" id="CHEBI:15378"/>
        <dbReference type="ChEBI" id="CHEBI:30616"/>
        <dbReference type="ChEBI" id="CHEBI:33019"/>
        <dbReference type="ChEBI" id="CHEBI:57498"/>
        <dbReference type="ChEBI" id="CHEBI:58601"/>
        <dbReference type="EC" id="2.7.7.27"/>
    </reaction>
</comment>
<dbReference type="InterPro" id="IPR005835">
    <property type="entry name" value="NTP_transferase_dom"/>
</dbReference>
<dbReference type="PROSITE" id="PS00809">
    <property type="entry name" value="ADP_GLC_PYROPHOSPH_2"/>
    <property type="match status" value="1"/>
</dbReference>
<keyword evidence="8 9" id="KW-0119">Carbohydrate metabolism</keyword>
<dbReference type="Gene3D" id="3.90.550.10">
    <property type="entry name" value="Spore Coat Polysaccharide Biosynthesis Protein SpsA, Chain A"/>
    <property type="match status" value="1"/>
</dbReference>
<dbReference type="InterPro" id="IPR005836">
    <property type="entry name" value="ADP_Glu_pyroP_CS"/>
</dbReference>
<keyword evidence="3 9" id="KW-0808">Transferase</keyword>
<dbReference type="PANTHER" id="PTHR43523:SF2">
    <property type="entry name" value="GLUCOSE-1-PHOSPHATE ADENYLYLTRANSFERASE"/>
    <property type="match status" value="1"/>
</dbReference>
<keyword evidence="2 9" id="KW-0321">Glycogen metabolism</keyword>
<dbReference type="InterPro" id="IPR023049">
    <property type="entry name" value="GlgC_bac"/>
</dbReference>
<feature type="binding site" evidence="9">
    <location>
        <position position="199"/>
    </location>
    <ligand>
        <name>alpha-D-glucose 1-phosphate</name>
        <dbReference type="ChEBI" id="CHEBI:58601"/>
    </ligand>
</feature>
<dbReference type="GO" id="GO:0008878">
    <property type="term" value="F:glucose-1-phosphate adenylyltransferase activity"/>
    <property type="evidence" value="ECO:0007669"/>
    <property type="project" value="UniProtKB-UniRule"/>
</dbReference>
<feature type="site" description="Could play a key role in the communication between the regulatory and the substrate sites" evidence="9">
    <location>
        <position position="107"/>
    </location>
</feature>
<keyword evidence="5 9" id="KW-0547">Nucleotide-binding</keyword>
<dbReference type="PANTHER" id="PTHR43523">
    <property type="entry name" value="GLUCOSE-1-PHOSPHATE ADENYLYLTRANSFERASE-RELATED"/>
    <property type="match status" value="1"/>
</dbReference>
<evidence type="ECO:0000256" key="8">
    <source>
        <dbReference type="ARBA" id="ARBA00023277"/>
    </source>
</evidence>
<dbReference type="NCBIfam" id="NF003670">
    <property type="entry name" value="PRK05293.1"/>
    <property type="match status" value="1"/>
</dbReference>
<comment type="pathway">
    <text evidence="9">Glycan biosynthesis; glycogen biosynthesis.</text>
</comment>
<dbReference type="InterPro" id="IPR029044">
    <property type="entry name" value="Nucleotide-diphossugar_trans"/>
</dbReference>
<dbReference type="Pfam" id="PF00483">
    <property type="entry name" value="NTP_transferase"/>
    <property type="match status" value="1"/>
</dbReference>
<dbReference type="SUPFAM" id="SSF53448">
    <property type="entry name" value="Nucleotide-diphospho-sugar transferases"/>
    <property type="match status" value="1"/>
</dbReference>
<comment type="function">
    <text evidence="9">Involved in the biosynthesis of ADP-glucose, a building block required for the elongation reactions to produce glycogen. Catalyzes the reaction between ATP and alpha-D-glucose 1-phosphate (G1P) to produce pyrophosphate and ADP-Glc.</text>
</comment>
<gene>
    <name evidence="9" type="primary">glgC</name>
    <name evidence="12" type="ORF">FYJ75_02475</name>
</gene>
<evidence type="ECO:0000256" key="2">
    <source>
        <dbReference type="ARBA" id="ARBA00022600"/>
    </source>
</evidence>
<keyword evidence="4 9" id="KW-0548">Nucleotidyltransferase</keyword>
<feature type="binding site" evidence="9">
    <location>
        <position position="108"/>
    </location>
    <ligand>
        <name>alpha-D-glucose 1-phosphate</name>
        <dbReference type="ChEBI" id="CHEBI:58601"/>
    </ligand>
</feature>